<dbReference type="RefSeq" id="WP_151579736.1">
    <property type="nucleotide sequence ID" value="NZ_WBVM01000001.1"/>
</dbReference>
<dbReference type="CDD" id="cd05829">
    <property type="entry name" value="Sortase_F"/>
    <property type="match status" value="1"/>
</dbReference>
<dbReference type="InterPro" id="IPR023365">
    <property type="entry name" value="Sortase_dom-sf"/>
</dbReference>
<dbReference type="Gene3D" id="2.120.10.30">
    <property type="entry name" value="TolB, C-terminal domain"/>
    <property type="match status" value="3"/>
</dbReference>
<dbReference type="EMBL" id="WBVM01000001">
    <property type="protein sequence ID" value="KAB2812360.1"/>
    <property type="molecule type" value="Genomic_DNA"/>
</dbReference>
<dbReference type="InterPro" id="IPR042001">
    <property type="entry name" value="Sortase_F"/>
</dbReference>
<protein>
    <submittedName>
        <fullName evidence="6">Tandem-95 repeat protein</fullName>
    </submittedName>
</protein>
<evidence type="ECO:0000256" key="5">
    <source>
        <dbReference type="SAM" id="SignalP"/>
    </source>
</evidence>
<dbReference type="PROSITE" id="PS51125">
    <property type="entry name" value="NHL"/>
    <property type="match status" value="1"/>
</dbReference>
<name>A0A7J5E258_NOCSI</name>
<evidence type="ECO:0000256" key="1">
    <source>
        <dbReference type="ARBA" id="ARBA00022737"/>
    </source>
</evidence>
<dbReference type="Proteomes" id="UP000449906">
    <property type="component" value="Unassembled WGS sequence"/>
</dbReference>
<dbReference type="Pfam" id="PF04203">
    <property type="entry name" value="Sortase"/>
    <property type="match status" value="1"/>
</dbReference>
<accession>A0A7J5E258</accession>
<dbReference type="InterPro" id="IPR011042">
    <property type="entry name" value="6-blade_b-propeller_TolB-like"/>
</dbReference>
<dbReference type="Gene3D" id="2.60.40.3440">
    <property type="match status" value="3"/>
</dbReference>
<sequence length="1717" mass="174243">MRAPRTPSPARRALVTAPLALALGLTGTAVVATAGAAPARAAAAPAQPCGPLPAAGYTPDDVATGLNAPAALDVDADGRIFVLTRGDGAVRRYTPAGASYTSADLPLSAHTGQGLAVDPAGRVWASTAGNGRVDRVAPDGSGYGAEENVVWGLGGPTGLAVDSAGRGYVAVGSSRTVVELAPGDPDFSTSVVRPAAAGTTPYGVAVAAGGATVYSTSTAGDGTSQVVRSDRAGGGWTHTDVPATGLENAGGIATGPGGTLYVADSGNDRIVTLTPSGAGYTQAVLPLTGLDAPRDLAVAGDGTLYVADTGNDRVVRLSARKVTATADTAGTTAGTAVSTDVTANDSATGAGLARPTIAVGPQHGTATVNPNGTITYTPDAGFSGTDTYRYAVRDDGDPASVCASATVTVTVGQDNSCGPVGSTGGTARTVVPSGIDYPSRFAIDGDGNLFVSDTDRGEVVRLSPSGGGFTRTVVATGLPGVSGITVAGDGTLFVASWNGGTVSRLTPSGPGYSATTIASGPLLAQPGGVAVAPNGDLYVAANANQLNQGRVVRLVAASGYTPEVAASGMDFPHQTAVGPDGTAYVVTADNVVRIRHDGSGYAQDVVASGLQDATGLTADADGNLFVGDTYNDRILRLTPSGAGFTQSVVPGWGDSSPEGVAVRSDGVLFVGDGGTNKIVMLGPARLEAGDDSASAAGDGSVITDVRINDVSNTPLAAPTVTGAPAHGTATVNSDGTITYRPDAGWSGTDHYTYEVRDRATPAQVCDVATVTVTVSPPNGCGPLSSSVYAGRYVGTHDLANPTGIAVDARRIVFISDPGNEQVIGWGPGSGPATIDSRPGLDPQGIAVDSAGNVFYADENDHEIVKLTWSEADNWYTERTVIANDLQRPSGVAVDADGTVYFTERGSSQVERLTPSGGGYTRTTIAEDLDRPFGIAVDGDGNLFVADRGNDRIVRLTPSGDGYTASVVATSVDAPIGVAVTPEGDLVIGDAGHDRVLRLVPSGSGYRQEEVIGWGGAATSWVAAFDGAILAVDDDETEVVIIPSLRVDAVEDSASTDAPDPVTTDVSANDGSAPEGLPLAKPRIGTPPAHGTATVTGDGSITYTPAAGFSGEDVYTYTISEDQEEPITCDGAPVTVLVRNGFTPGPGFTVPQNGVHVSALTDLATTTGRPLSATGVSQVRAPQHGTIDVLPAGPVRYTPTRGYSGPDDYVVRVCDTSVPQQCTEVTVPITVGVNQVTAVDDEATTTVGVPVITDVTANDLTETGQELAAPTITTPPAHGTAITSEDGLFYRPDAGFSGVDSFGYRVCDTSAPPTCDAGTVTVTVDNVFTTGAAITTAQGVPVVTDLADIASVTGSPLDPTAVQQTVQPEHGGAVIDGTTGAVTYAPLPGFHGEDSYTVRVCDTSAPVQCADALVRVTVTAPEVPTAPVLTTSARARVAIPVDRSGAPRSVRLTDQVRMSGFQPGGTATGRATLYGPVDRPSASMCTRANAVGTVFFTPRNGTLTTPPITVREPGYYTWVVSTTADDDNQAASHSCGQVAETTLVHRPDVGKVRVEAGYSGTDRSVRARRLRPVQVAVPALGMKARIDTVGTRRGTMLIPGRMARGGWLLGSAAPGEAVGATVIAGHVSDRRDRPGAFGKLRKARTGQLVEVRGADGVVRTYRITSVRSQPRGRGLTGAPVSTTGAHRLTLVTCTGKVTYRNGRFHYTRNLVVTAVPIG</sequence>
<evidence type="ECO:0000313" key="7">
    <source>
        <dbReference type="Proteomes" id="UP000449906"/>
    </source>
</evidence>
<organism evidence="6 7">
    <name type="scientific">Nocardioides simplex</name>
    <name type="common">Arthrobacter simplex</name>
    <dbReference type="NCBI Taxonomy" id="2045"/>
    <lineage>
        <taxon>Bacteria</taxon>
        <taxon>Bacillati</taxon>
        <taxon>Actinomycetota</taxon>
        <taxon>Actinomycetes</taxon>
        <taxon>Propionibacteriales</taxon>
        <taxon>Nocardioidaceae</taxon>
        <taxon>Pimelobacter</taxon>
    </lineage>
</organism>
<gene>
    <name evidence="6" type="ORF">F9L07_11300</name>
</gene>
<dbReference type="InterPro" id="IPR001258">
    <property type="entry name" value="NHL_repeat"/>
</dbReference>
<dbReference type="GO" id="GO:0016787">
    <property type="term" value="F:hydrolase activity"/>
    <property type="evidence" value="ECO:0007669"/>
    <property type="project" value="UniProtKB-KW"/>
</dbReference>
<feature type="region of interest" description="Disordered" evidence="4">
    <location>
        <begin position="1050"/>
        <end position="1092"/>
    </location>
</feature>
<keyword evidence="2" id="KW-0378">Hydrolase</keyword>
<dbReference type="InterPro" id="IPR000033">
    <property type="entry name" value="LDLR_classB_rpt"/>
</dbReference>
<evidence type="ECO:0000256" key="2">
    <source>
        <dbReference type="ARBA" id="ARBA00022801"/>
    </source>
</evidence>
<dbReference type="Pfam" id="PF17963">
    <property type="entry name" value="Big_9"/>
    <property type="match status" value="6"/>
</dbReference>
<dbReference type="CDD" id="cd05819">
    <property type="entry name" value="NHL"/>
    <property type="match status" value="2"/>
</dbReference>
<evidence type="ECO:0000313" key="6">
    <source>
        <dbReference type="EMBL" id="KAB2812360.1"/>
    </source>
</evidence>
<dbReference type="Gene3D" id="2.40.260.10">
    <property type="entry name" value="Sortase"/>
    <property type="match status" value="1"/>
</dbReference>
<reference evidence="6 7" key="1">
    <citation type="submission" date="2019-09" db="EMBL/GenBank/DDBJ databases">
        <title>Pimelobacter sp. isolated from Paulinella.</title>
        <authorList>
            <person name="Jeong S.E."/>
        </authorList>
    </citation>
    <scope>NUCLEOTIDE SEQUENCE [LARGE SCALE GENOMIC DNA]</scope>
    <source>
        <strain evidence="6 7">Pch-N</strain>
    </source>
</reference>
<dbReference type="InterPro" id="IPR006311">
    <property type="entry name" value="TAT_signal"/>
</dbReference>
<feature type="repeat" description="NHL" evidence="3">
    <location>
        <begin position="917"/>
        <end position="958"/>
    </location>
</feature>
<dbReference type="Gene3D" id="2.40.10.500">
    <property type="match status" value="2"/>
</dbReference>
<evidence type="ECO:0000256" key="4">
    <source>
        <dbReference type="SAM" id="MobiDB-lite"/>
    </source>
</evidence>
<dbReference type="InterPro" id="IPR005754">
    <property type="entry name" value="Sortase"/>
</dbReference>
<dbReference type="PROSITE" id="PS51318">
    <property type="entry name" value="TAT"/>
    <property type="match status" value="1"/>
</dbReference>
<dbReference type="SUPFAM" id="SSF63817">
    <property type="entry name" value="Sortase"/>
    <property type="match status" value="1"/>
</dbReference>
<dbReference type="Gene3D" id="2.60.40.2810">
    <property type="match status" value="1"/>
</dbReference>
<comment type="caution">
    <text evidence="6">The sequence shown here is derived from an EMBL/GenBank/DDBJ whole genome shotgun (WGS) entry which is preliminary data.</text>
</comment>
<dbReference type="PANTHER" id="PTHR40274">
    <property type="entry name" value="VIRGINIAMYCIN B LYASE"/>
    <property type="match status" value="1"/>
</dbReference>
<feature type="signal peptide" evidence="5">
    <location>
        <begin position="1"/>
        <end position="36"/>
    </location>
</feature>
<evidence type="ECO:0000256" key="3">
    <source>
        <dbReference type="PROSITE-ProRule" id="PRU00504"/>
    </source>
</evidence>
<proteinExistence type="predicted"/>
<dbReference type="InterPro" id="IPR051344">
    <property type="entry name" value="Vgb"/>
</dbReference>
<dbReference type="NCBIfam" id="NF012211">
    <property type="entry name" value="tand_rpt_95"/>
    <property type="match status" value="3"/>
</dbReference>
<dbReference type="SUPFAM" id="SSF101898">
    <property type="entry name" value="NHL repeat"/>
    <property type="match status" value="4"/>
</dbReference>
<keyword evidence="5" id="KW-0732">Signal</keyword>
<dbReference type="PANTHER" id="PTHR40274:SF4">
    <property type="entry name" value="BLL1406 PROTEIN"/>
    <property type="match status" value="1"/>
</dbReference>
<keyword evidence="1" id="KW-0677">Repeat</keyword>
<feature type="chain" id="PRO_5029608948" evidence="5">
    <location>
        <begin position="37"/>
        <end position="1717"/>
    </location>
</feature>
<dbReference type="SMART" id="SM00135">
    <property type="entry name" value="LY"/>
    <property type="match status" value="8"/>
</dbReference>